<dbReference type="InterPro" id="IPR035965">
    <property type="entry name" value="PAS-like_dom_sf"/>
</dbReference>
<dbReference type="Gene3D" id="3.30.565.10">
    <property type="entry name" value="Histidine kinase-like ATPase, C-terminal domain"/>
    <property type="match status" value="1"/>
</dbReference>
<dbReference type="InterPro" id="IPR001789">
    <property type="entry name" value="Sig_transdc_resp-reg_receiver"/>
</dbReference>
<organism evidence="10 11">
    <name type="scientific">Gimesia fumaroli</name>
    <dbReference type="NCBI Taxonomy" id="2527976"/>
    <lineage>
        <taxon>Bacteria</taxon>
        <taxon>Pseudomonadati</taxon>
        <taxon>Planctomycetota</taxon>
        <taxon>Planctomycetia</taxon>
        <taxon>Planctomycetales</taxon>
        <taxon>Planctomycetaceae</taxon>
        <taxon>Gimesia</taxon>
    </lineage>
</organism>
<evidence type="ECO:0000256" key="5">
    <source>
        <dbReference type="PROSITE-ProRule" id="PRU00169"/>
    </source>
</evidence>
<evidence type="ECO:0000256" key="2">
    <source>
        <dbReference type="ARBA" id="ARBA00012438"/>
    </source>
</evidence>
<dbReference type="SUPFAM" id="SSF55785">
    <property type="entry name" value="PYP-like sensor domain (PAS domain)"/>
    <property type="match status" value="2"/>
</dbReference>
<keyword evidence="10" id="KW-0418">Kinase</keyword>
<dbReference type="SUPFAM" id="SSF52172">
    <property type="entry name" value="CheY-like"/>
    <property type="match status" value="1"/>
</dbReference>
<feature type="domain" description="Response regulatory" evidence="7">
    <location>
        <begin position="531"/>
        <end position="654"/>
    </location>
</feature>
<feature type="domain" description="PAS" evidence="8">
    <location>
        <begin position="150"/>
        <end position="204"/>
    </location>
</feature>
<dbReference type="InterPro" id="IPR000700">
    <property type="entry name" value="PAS-assoc_C"/>
</dbReference>
<dbReference type="Pfam" id="PF08447">
    <property type="entry name" value="PAS_3"/>
    <property type="match status" value="2"/>
</dbReference>
<accession>A0A518IF10</accession>
<dbReference type="CDD" id="cd00082">
    <property type="entry name" value="HisKA"/>
    <property type="match status" value="1"/>
</dbReference>
<dbReference type="Pfam" id="PF00512">
    <property type="entry name" value="HisKA"/>
    <property type="match status" value="1"/>
</dbReference>
<dbReference type="InterPro" id="IPR004358">
    <property type="entry name" value="Sig_transdc_His_kin-like_C"/>
</dbReference>
<dbReference type="SUPFAM" id="SSF47384">
    <property type="entry name" value="Homodimeric domain of signal transducing histidine kinase"/>
    <property type="match status" value="1"/>
</dbReference>
<dbReference type="InterPro" id="IPR036097">
    <property type="entry name" value="HisK_dim/P_sf"/>
</dbReference>
<sequence length="667" mass="75643">MSLNQSQEIQSDHSKHPVLIWASGLDQSHDFFNQAWLDFTESSVHENINAGWFQFIHPDDLPLFRLTYERALATQQPFQIEYRLKKHDGTYRWMQCHAVPRPDLDGDFSGLIATNTDIHDQLVKKSEQITYEENYELFLNCITEGIWDWIDVNSDEQWWSPHFYELLGYRDQELEASASTFKRLLHPDDLQGTLEAINQSLENEIPFGTAFRLRIKGGEYHWFRSTAKIIRDLNGNAVRMTGSISDIHRQILAEEALKETRRLAEQAQLEKETFLALMSQEVRTPLSAILGFSEILGESSDDPETQTVAETIHTNGQSLLDTINDFLDLSKLEEGMLDIEILDCCPVKVIENVHMHMAKKAELMDLKFDIASETEIPETIKSDPIRLKQILTTVIGTAIKLTKKGSVKLGVKTTAMANGTHQLTFRITNTGTELSLEQFSDLFTPYRLTDELMTHPVSGLGLGLAVSKHLTELLGGQIQVTDQDTSSTTVEISIPVGDISEVKMEKVSASKRLEEIKTYKASHDFLKQNCHILLVEDGIYNQRLINFLLTKAGAEITIVENGQHAIDELMKSREVGDPIGDPYDLILMDIQMPVLDGYSTTRKIRALGYTKPIIALTIHAMDSDRQKCFDAGCDEYMSKPLERKKLISIINSFLRKPQKQNLVAKEA</sequence>
<dbReference type="PANTHER" id="PTHR45339">
    <property type="entry name" value="HYBRID SIGNAL TRANSDUCTION HISTIDINE KINASE J"/>
    <property type="match status" value="1"/>
</dbReference>
<dbReference type="SMART" id="SM00086">
    <property type="entry name" value="PAC"/>
    <property type="match status" value="2"/>
</dbReference>
<dbReference type="InterPro" id="IPR011006">
    <property type="entry name" value="CheY-like_superfamily"/>
</dbReference>
<dbReference type="InterPro" id="IPR001610">
    <property type="entry name" value="PAC"/>
</dbReference>
<dbReference type="PANTHER" id="PTHR45339:SF1">
    <property type="entry name" value="HYBRID SIGNAL TRANSDUCTION HISTIDINE KINASE J"/>
    <property type="match status" value="1"/>
</dbReference>
<dbReference type="PRINTS" id="PR00344">
    <property type="entry name" value="BCTRLSENSOR"/>
</dbReference>
<keyword evidence="3 5" id="KW-0597">Phosphoprotein</keyword>
<dbReference type="Gene3D" id="1.10.287.130">
    <property type="match status" value="1"/>
</dbReference>
<dbReference type="InterPro" id="IPR000014">
    <property type="entry name" value="PAS"/>
</dbReference>
<dbReference type="SMART" id="SM00448">
    <property type="entry name" value="REC"/>
    <property type="match status" value="1"/>
</dbReference>
<evidence type="ECO:0000259" key="7">
    <source>
        <dbReference type="PROSITE" id="PS50110"/>
    </source>
</evidence>
<dbReference type="RefSeq" id="WP_198000646.1">
    <property type="nucleotide sequence ID" value="NZ_CP037452.1"/>
</dbReference>
<dbReference type="GO" id="GO:0000155">
    <property type="term" value="F:phosphorelay sensor kinase activity"/>
    <property type="evidence" value="ECO:0007669"/>
    <property type="project" value="InterPro"/>
</dbReference>
<comment type="catalytic activity">
    <reaction evidence="1">
        <text>ATP + protein L-histidine = ADP + protein N-phospho-L-histidine.</text>
        <dbReference type="EC" id="2.7.13.3"/>
    </reaction>
</comment>
<evidence type="ECO:0000256" key="3">
    <source>
        <dbReference type="ARBA" id="ARBA00022553"/>
    </source>
</evidence>
<dbReference type="Pfam" id="PF00072">
    <property type="entry name" value="Response_reg"/>
    <property type="match status" value="1"/>
</dbReference>
<dbReference type="KEGG" id="gfm:Enr17x_37320"/>
<dbReference type="PROSITE" id="PS50113">
    <property type="entry name" value="PAC"/>
    <property type="match status" value="2"/>
</dbReference>
<feature type="domain" description="PAC" evidence="9">
    <location>
        <begin position="207"/>
        <end position="259"/>
    </location>
</feature>
<feature type="modified residue" description="4-aspartylphosphate" evidence="5">
    <location>
        <position position="589"/>
    </location>
</feature>
<keyword evidence="4" id="KW-0902">Two-component regulatory system</keyword>
<dbReference type="CDD" id="cd17546">
    <property type="entry name" value="REC_hyHK_CKI1_RcsC-like"/>
    <property type="match status" value="1"/>
</dbReference>
<dbReference type="PROSITE" id="PS50110">
    <property type="entry name" value="RESPONSE_REGULATORY"/>
    <property type="match status" value="1"/>
</dbReference>
<dbReference type="Gene3D" id="3.40.50.2300">
    <property type="match status" value="1"/>
</dbReference>
<dbReference type="InterPro" id="IPR005467">
    <property type="entry name" value="His_kinase_dom"/>
</dbReference>
<dbReference type="Proteomes" id="UP000318313">
    <property type="component" value="Chromosome"/>
</dbReference>
<keyword evidence="11" id="KW-1185">Reference proteome</keyword>
<dbReference type="InterPro" id="IPR036890">
    <property type="entry name" value="HATPase_C_sf"/>
</dbReference>
<dbReference type="SUPFAM" id="SSF55874">
    <property type="entry name" value="ATPase domain of HSP90 chaperone/DNA topoisomerase II/histidine kinase"/>
    <property type="match status" value="1"/>
</dbReference>
<evidence type="ECO:0000259" key="9">
    <source>
        <dbReference type="PROSITE" id="PS50113"/>
    </source>
</evidence>
<evidence type="ECO:0000313" key="11">
    <source>
        <dbReference type="Proteomes" id="UP000318313"/>
    </source>
</evidence>
<dbReference type="CDD" id="cd00130">
    <property type="entry name" value="PAS"/>
    <property type="match status" value="2"/>
</dbReference>
<dbReference type="InterPro" id="IPR013655">
    <property type="entry name" value="PAS_fold_3"/>
</dbReference>
<dbReference type="PROSITE" id="PS50109">
    <property type="entry name" value="HIS_KIN"/>
    <property type="match status" value="1"/>
</dbReference>
<evidence type="ECO:0000256" key="4">
    <source>
        <dbReference type="ARBA" id="ARBA00023012"/>
    </source>
</evidence>
<dbReference type="InterPro" id="IPR003661">
    <property type="entry name" value="HisK_dim/P_dom"/>
</dbReference>
<feature type="domain" description="PAC" evidence="9">
    <location>
        <begin position="78"/>
        <end position="130"/>
    </location>
</feature>
<feature type="domain" description="Histidine kinase" evidence="6">
    <location>
        <begin position="277"/>
        <end position="498"/>
    </location>
</feature>
<dbReference type="InterPro" id="IPR003594">
    <property type="entry name" value="HATPase_dom"/>
</dbReference>
<dbReference type="FunFam" id="3.30.450.20:FF:000099">
    <property type="entry name" value="Sensory box sensor histidine kinase"/>
    <property type="match status" value="1"/>
</dbReference>
<gene>
    <name evidence="10" type="primary">luxQ_4</name>
    <name evidence="10" type="ORF">Enr17x_37320</name>
</gene>
<dbReference type="SMART" id="SM00091">
    <property type="entry name" value="PAS"/>
    <property type="match status" value="2"/>
</dbReference>
<keyword evidence="10" id="KW-0808">Transferase</keyword>
<dbReference type="EMBL" id="CP037452">
    <property type="protein sequence ID" value="QDV51674.1"/>
    <property type="molecule type" value="Genomic_DNA"/>
</dbReference>
<evidence type="ECO:0000313" key="10">
    <source>
        <dbReference type="EMBL" id="QDV51674.1"/>
    </source>
</evidence>
<dbReference type="NCBIfam" id="TIGR00229">
    <property type="entry name" value="sensory_box"/>
    <property type="match status" value="2"/>
</dbReference>
<dbReference type="Gene3D" id="3.30.450.20">
    <property type="entry name" value="PAS domain"/>
    <property type="match status" value="2"/>
</dbReference>
<name>A0A518IF10_9PLAN</name>
<dbReference type="SMART" id="SM00387">
    <property type="entry name" value="HATPase_c"/>
    <property type="match status" value="1"/>
</dbReference>
<evidence type="ECO:0000259" key="8">
    <source>
        <dbReference type="PROSITE" id="PS50112"/>
    </source>
</evidence>
<evidence type="ECO:0000259" key="6">
    <source>
        <dbReference type="PROSITE" id="PS50109"/>
    </source>
</evidence>
<reference evidence="10 11" key="1">
    <citation type="submission" date="2019-03" db="EMBL/GenBank/DDBJ databases">
        <title>Deep-cultivation of Planctomycetes and their phenomic and genomic characterization uncovers novel biology.</title>
        <authorList>
            <person name="Wiegand S."/>
            <person name="Jogler M."/>
            <person name="Boedeker C."/>
            <person name="Pinto D."/>
            <person name="Vollmers J."/>
            <person name="Rivas-Marin E."/>
            <person name="Kohn T."/>
            <person name="Peeters S.H."/>
            <person name="Heuer A."/>
            <person name="Rast P."/>
            <person name="Oberbeckmann S."/>
            <person name="Bunk B."/>
            <person name="Jeske O."/>
            <person name="Meyerdierks A."/>
            <person name="Storesund J.E."/>
            <person name="Kallscheuer N."/>
            <person name="Luecker S."/>
            <person name="Lage O.M."/>
            <person name="Pohl T."/>
            <person name="Merkel B.J."/>
            <person name="Hornburger P."/>
            <person name="Mueller R.-W."/>
            <person name="Bruemmer F."/>
            <person name="Labrenz M."/>
            <person name="Spormann A.M."/>
            <person name="Op den Camp H."/>
            <person name="Overmann J."/>
            <person name="Amann R."/>
            <person name="Jetten M.S.M."/>
            <person name="Mascher T."/>
            <person name="Medema M.H."/>
            <person name="Devos D.P."/>
            <person name="Kaster A.-K."/>
            <person name="Ovreas L."/>
            <person name="Rohde M."/>
            <person name="Galperin M.Y."/>
            <person name="Jogler C."/>
        </authorList>
    </citation>
    <scope>NUCLEOTIDE SEQUENCE [LARGE SCALE GENOMIC DNA]</scope>
    <source>
        <strain evidence="10 11">Enr17</strain>
    </source>
</reference>
<dbReference type="AlphaFoldDB" id="A0A518IF10"/>
<protein>
    <recommendedName>
        <fullName evidence="2">histidine kinase</fullName>
        <ecNumber evidence="2">2.7.13.3</ecNumber>
    </recommendedName>
</protein>
<proteinExistence type="predicted"/>
<dbReference type="Pfam" id="PF02518">
    <property type="entry name" value="HATPase_c"/>
    <property type="match status" value="1"/>
</dbReference>
<dbReference type="EC" id="2.7.13.3" evidence="2"/>
<dbReference type="PROSITE" id="PS50112">
    <property type="entry name" value="PAS"/>
    <property type="match status" value="1"/>
</dbReference>
<evidence type="ECO:0000256" key="1">
    <source>
        <dbReference type="ARBA" id="ARBA00000085"/>
    </source>
</evidence>
<dbReference type="SMART" id="SM00388">
    <property type="entry name" value="HisKA"/>
    <property type="match status" value="1"/>
</dbReference>